<dbReference type="EMBL" id="LN854092">
    <property type="protein sequence ID" value="CRY97455.1"/>
    <property type="molecule type" value="Genomic_DNA"/>
</dbReference>
<reference evidence="1" key="2">
    <citation type="submission" date="2015-07" db="EMBL/GenBank/DDBJ databases">
        <title>Plasmids, circular viruses and viroids from rat gut.</title>
        <authorList>
            <person name="Jorgensen T.J."/>
            <person name="Hansen M.A."/>
            <person name="Xu Z."/>
            <person name="Tabak M.A."/>
            <person name="Sorensen S.J."/>
            <person name="Hansen L.H."/>
        </authorList>
    </citation>
    <scope>NUCLEOTIDE SEQUENCE</scope>
    <source>
        <strain evidence="1">RGFK1564</strain>
    </source>
</reference>
<dbReference type="AlphaFoldDB" id="A0A0H5Q7T0"/>
<name>A0A0H5Q7T0_9ZZZZ</name>
<proteinExistence type="predicted"/>
<sequence>MLFLPPRLNSFPEDEVGRATATASVVTTLRGIPHFYPLGSAPIYVPLRPMTGTEQLRTLWEAAKLVQEP</sequence>
<reference evidence="1" key="1">
    <citation type="submission" date="2015-06" db="EMBL/GenBank/DDBJ databases">
        <authorList>
            <person name="Joergensen T."/>
        </authorList>
    </citation>
    <scope>NUCLEOTIDE SEQUENCE</scope>
    <source>
        <strain evidence="1">RGFK1564</strain>
    </source>
</reference>
<evidence type="ECO:0000313" key="1">
    <source>
        <dbReference type="EMBL" id="CRY97455.1"/>
    </source>
</evidence>
<accession>A0A0H5Q7T0</accession>
<organism evidence="1">
    <name type="scientific">uncultured prokaryote</name>
    <dbReference type="NCBI Taxonomy" id="198431"/>
    <lineage>
        <taxon>unclassified sequences</taxon>
        <taxon>environmental samples</taxon>
    </lineage>
</organism>
<protein>
    <submittedName>
        <fullName evidence="1">Uncharacterized protein</fullName>
    </submittedName>
</protein>